<feature type="compositionally biased region" description="Basic and acidic residues" evidence="1">
    <location>
        <begin position="273"/>
        <end position="290"/>
    </location>
</feature>
<evidence type="ECO:0000256" key="2">
    <source>
        <dbReference type="SAM" id="Phobius"/>
    </source>
</evidence>
<keyword evidence="2" id="KW-0472">Membrane</keyword>
<feature type="transmembrane region" description="Helical" evidence="2">
    <location>
        <begin position="222"/>
        <end position="245"/>
    </location>
</feature>
<feature type="region of interest" description="Disordered" evidence="1">
    <location>
        <begin position="251"/>
        <end position="290"/>
    </location>
</feature>
<organism evidence="3">
    <name type="scientific">freshwater metagenome</name>
    <dbReference type="NCBI Taxonomy" id="449393"/>
    <lineage>
        <taxon>unclassified sequences</taxon>
        <taxon>metagenomes</taxon>
        <taxon>ecological metagenomes</taxon>
    </lineage>
</organism>
<keyword evidence="2" id="KW-1133">Transmembrane helix</keyword>
<reference evidence="3" key="1">
    <citation type="submission" date="2020-05" db="EMBL/GenBank/DDBJ databases">
        <authorList>
            <person name="Chiriac C."/>
            <person name="Salcher M."/>
            <person name="Ghai R."/>
            <person name="Kavagutti S V."/>
        </authorList>
    </citation>
    <scope>NUCLEOTIDE SEQUENCE</scope>
</reference>
<dbReference type="AlphaFoldDB" id="A0A6J6LTS7"/>
<name>A0A6J6LTS7_9ZZZZ</name>
<evidence type="ECO:0000313" key="3">
    <source>
        <dbReference type="EMBL" id="CAB4665101.1"/>
    </source>
</evidence>
<accession>A0A6J6LTS7</accession>
<dbReference type="PROSITE" id="PS51257">
    <property type="entry name" value="PROKAR_LIPOPROTEIN"/>
    <property type="match status" value="1"/>
</dbReference>
<feature type="compositionally biased region" description="Basic residues" evidence="1">
    <location>
        <begin position="251"/>
        <end position="264"/>
    </location>
</feature>
<sequence length="290" mass="30683">MARWRSIFLLLAASVLLAACRVDTAVVLHLNSDGSGRVILQVHVDRAAVTAAEVDGRTLETSLRLDDLTAAGWSISKWRRTSSGASITASHSFTNPQGVAPILAEIAGADSSFFSRAVVTHKPGALVDKYSVDLELDPAALKLGLTNDPALSEVLRNAGVAPEIVEETLNARAAKDIHFSLKSELPGGVTSSADSKSAVKDGGAVSTRIAVSNATKVWHLKAISLLLLGVALVVSAVLLLLAGSIRARRRPHGRHANRHGHHGAHAPAQPSDEVERHRPRSEHGKHAPHK</sequence>
<dbReference type="EMBL" id="CAEZWM010000162">
    <property type="protein sequence ID" value="CAB4665101.1"/>
    <property type="molecule type" value="Genomic_DNA"/>
</dbReference>
<gene>
    <name evidence="3" type="ORF">UFOPK2242_01188</name>
</gene>
<protein>
    <submittedName>
        <fullName evidence="3">Unannotated protein</fullName>
    </submittedName>
</protein>
<keyword evidence="2" id="KW-0812">Transmembrane</keyword>
<proteinExistence type="predicted"/>
<evidence type="ECO:0000256" key="1">
    <source>
        <dbReference type="SAM" id="MobiDB-lite"/>
    </source>
</evidence>